<keyword evidence="3" id="KW-1185">Reference proteome</keyword>
<feature type="transmembrane region" description="Helical" evidence="1">
    <location>
        <begin position="21"/>
        <end position="39"/>
    </location>
</feature>
<evidence type="ECO:0000313" key="2">
    <source>
        <dbReference type="EMBL" id="MBD2567091.1"/>
    </source>
</evidence>
<evidence type="ECO:0000256" key="1">
    <source>
        <dbReference type="SAM" id="Phobius"/>
    </source>
</evidence>
<dbReference type="Proteomes" id="UP000640531">
    <property type="component" value="Unassembled WGS sequence"/>
</dbReference>
<comment type="caution">
    <text evidence="2">The sequence shown here is derived from an EMBL/GenBank/DDBJ whole genome shotgun (WGS) entry which is preliminary data.</text>
</comment>
<sequence>MTAILWFQYIKKGCDRKYERFNITALVAAILWFQSRQYYRPTDTNKAKTETN</sequence>
<keyword evidence="1" id="KW-0472">Membrane</keyword>
<keyword evidence="1" id="KW-0812">Transmembrane</keyword>
<dbReference type="EMBL" id="JACJST010000002">
    <property type="protein sequence ID" value="MBD2567091.1"/>
    <property type="molecule type" value="Genomic_DNA"/>
</dbReference>
<organism evidence="2 3">
    <name type="scientific">Anabaena lutea FACHB-196</name>
    <dbReference type="NCBI Taxonomy" id="2692881"/>
    <lineage>
        <taxon>Bacteria</taxon>
        <taxon>Bacillati</taxon>
        <taxon>Cyanobacteriota</taxon>
        <taxon>Cyanophyceae</taxon>
        <taxon>Nostocales</taxon>
        <taxon>Nostocaceae</taxon>
        <taxon>Anabaena</taxon>
    </lineage>
</organism>
<evidence type="ECO:0000313" key="3">
    <source>
        <dbReference type="Proteomes" id="UP000640531"/>
    </source>
</evidence>
<protein>
    <submittedName>
        <fullName evidence="2">Uncharacterized protein</fullName>
    </submittedName>
</protein>
<name>A0ABR8FAH6_9NOST</name>
<dbReference type="RefSeq" id="WP_190711874.1">
    <property type="nucleotide sequence ID" value="NZ_JACJST010000002.1"/>
</dbReference>
<accession>A0ABR8FAH6</accession>
<keyword evidence="1" id="KW-1133">Transmembrane helix</keyword>
<gene>
    <name evidence="2" type="ORF">H6G59_04100</name>
</gene>
<proteinExistence type="predicted"/>
<reference evidence="2 3" key="1">
    <citation type="journal article" date="2020" name="ISME J.">
        <title>Comparative genomics reveals insights into cyanobacterial evolution and habitat adaptation.</title>
        <authorList>
            <person name="Chen M.Y."/>
            <person name="Teng W.K."/>
            <person name="Zhao L."/>
            <person name="Hu C.X."/>
            <person name="Zhou Y.K."/>
            <person name="Han B.P."/>
            <person name="Song L.R."/>
            <person name="Shu W.S."/>
        </authorList>
    </citation>
    <scope>NUCLEOTIDE SEQUENCE [LARGE SCALE GENOMIC DNA]</scope>
    <source>
        <strain evidence="2 3">FACHB-196</strain>
    </source>
</reference>